<keyword evidence="1" id="KW-1133">Transmembrane helix</keyword>
<name>A0A0M2Q1W0_PROHO</name>
<dbReference type="OrthoDB" id="572406at2"/>
<keyword evidence="3" id="KW-1185">Reference proteome</keyword>
<dbReference type="Proteomes" id="UP000034681">
    <property type="component" value="Unassembled WGS sequence"/>
</dbReference>
<organism evidence="2 3">
    <name type="scientific">Prochlorothrix hollandica PCC 9006 = CALU 1027</name>
    <dbReference type="NCBI Taxonomy" id="317619"/>
    <lineage>
        <taxon>Bacteria</taxon>
        <taxon>Bacillati</taxon>
        <taxon>Cyanobacteriota</taxon>
        <taxon>Cyanophyceae</taxon>
        <taxon>Prochlorotrichales</taxon>
        <taxon>Prochlorotrichaceae</taxon>
        <taxon>Prochlorothrix</taxon>
    </lineage>
</organism>
<keyword evidence="1" id="KW-0472">Membrane</keyword>
<evidence type="ECO:0000256" key="1">
    <source>
        <dbReference type="SAM" id="Phobius"/>
    </source>
</evidence>
<feature type="transmembrane region" description="Helical" evidence="1">
    <location>
        <begin position="12"/>
        <end position="32"/>
    </location>
</feature>
<reference evidence="2" key="1">
    <citation type="submission" date="2012-04" db="EMBL/GenBank/DDBJ databases">
        <authorList>
            <person name="Borisov I.G."/>
            <person name="Ivanikova N.V."/>
            <person name="Pinevich A.V."/>
        </authorList>
    </citation>
    <scope>NUCLEOTIDE SEQUENCE</scope>
    <source>
        <strain evidence="2">CALU 1027</strain>
    </source>
</reference>
<gene>
    <name evidence="2" type="ORF">PROH_02660</name>
</gene>
<feature type="transmembrane region" description="Helical" evidence="1">
    <location>
        <begin position="81"/>
        <end position="108"/>
    </location>
</feature>
<sequence length="165" mass="18411">MILWIRRLPKTSLLLLWLTYGVFGWYWSAAVVEPGEGGWWSLALWPSLVLGSLILAAVMTGPLRILRSLALQWLASDMRSFGTTIVAAFLGVFLVGQMTLVTNLLILFSAMGLARLDLQTHRFDEWTAFWVLGSVALLGLTLGGFSHWSWAQVLAQGPILRIPWI</sequence>
<comment type="caution">
    <text evidence="2">The sequence shown here is derived from an EMBL/GenBank/DDBJ whole genome shotgun (WGS) entry which is preliminary data.</text>
</comment>
<dbReference type="RefSeq" id="WP_016922714.1">
    <property type="nucleotide sequence ID" value="NZ_KB235941.1"/>
</dbReference>
<feature type="transmembrane region" description="Helical" evidence="1">
    <location>
        <begin position="128"/>
        <end position="151"/>
    </location>
</feature>
<keyword evidence="1" id="KW-0812">Transmembrane</keyword>
<dbReference type="EMBL" id="AJTX02000002">
    <property type="protein sequence ID" value="KKJ01283.1"/>
    <property type="molecule type" value="Genomic_DNA"/>
</dbReference>
<dbReference type="AlphaFoldDB" id="A0A0M2Q1W0"/>
<protein>
    <submittedName>
        <fullName evidence="2">Uncharacterized protein</fullName>
    </submittedName>
</protein>
<accession>A0A0M2Q1W0</accession>
<evidence type="ECO:0000313" key="2">
    <source>
        <dbReference type="EMBL" id="KKJ01283.1"/>
    </source>
</evidence>
<proteinExistence type="predicted"/>
<feature type="transmembrane region" description="Helical" evidence="1">
    <location>
        <begin position="38"/>
        <end position="60"/>
    </location>
</feature>
<evidence type="ECO:0000313" key="3">
    <source>
        <dbReference type="Proteomes" id="UP000034681"/>
    </source>
</evidence>